<comment type="caution">
    <text evidence="1">The sequence shown here is derived from an EMBL/GenBank/DDBJ whole genome shotgun (WGS) entry which is preliminary data.</text>
</comment>
<proteinExistence type="predicted"/>
<protein>
    <submittedName>
        <fullName evidence="1">Uncharacterized protein</fullName>
    </submittedName>
</protein>
<dbReference type="AlphaFoldDB" id="A0A939J9A8"/>
<organism evidence="1 2">
    <name type="scientific">Hymenobacter telluris</name>
    <dbReference type="NCBI Taxonomy" id="2816474"/>
    <lineage>
        <taxon>Bacteria</taxon>
        <taxon>Pseudomonadati</taxon>
        <taxon>Bacteroidota</taxon>
        <taxon>Cytophagia</taxon>
        <taxon>Cytophagales</taxon>
        <taxon>Hymenobacteraceae</taxon>
        <taxon>Hymenobacter</taxon>
    </lineage>
</organism>
<dbReference type="RefSeq" id="WP_206984540.1">
    <property type="nucleotide sequence ID" value="NZ_JAFLQZ010000006.1"/>
</dbReference>
<dbReference type="EMBL" id="JAFLQZ010000006">
    <property type="protein sequence ID" value="MBO0358614.1"/>
    <property type="molecule type" value="Genomic_DNA"/>
</dbReference>
<evidence type="ECO:0000313" key="1">
    <source>
        <dbReference type="EMBL" id="MBO0358614.1"/>
    </source>
</evidence>
<dbReference type="Proteomes" id="UP000664144">
    <property type="component" value="Unassembled WGS sequence"/>
</dbReference>
<evidence type="ECO:0000313" key="2">
    <source>
        <dbReference type="Proteomes" id="UP000664144"/>
    </source>
</evidence>
<gene>
    <name evidence="1" type="ORF">J0X19_11715</name>
</gene>
<keyword evidence="2" id="KW-1185">Reference proteome</keyword>
<sequence>MFGLPEQILSAIIGALATFGAEVFSKYAPGKSETKKEADKAVDEVYANLVTQITKGNIKALKILDKEESQSPEQVREKMYPSIFLVGKQEKEFDGEFRYRLEYLRVLGLTYTHSGTEYSLTALGKSFLNRYKREGL</sequence>
<name>A0A939J9A8_9BACT</name>
<accession>A0A939J9A8</accession>
<reference evidence="1" key="1">
    <citation type="submission" date="2021-03" db="EMBL/GenBank/DDBJ databases">
        <authorList>
            <person name="Kim M.K."/>
        </authorList>
    </citation>
    <scope>NUCLEOTIDE SEQUENCE</scope>
    <source>
        <strain evidence="1">BT186</strain>
    </source>
</reference>